<dbReference type="HOGENOM" id="CLU_012856_4_0_3"/>
<gene>
    <name evidence="10" type="ORF">GKIL_3646</name>
</gene>
<organism evidence="10 11">
    <name type="scientific">Gloeobacter kilaueensis (strain ATCC BAA-2537 / CCAP 1431/1 / ULC 316 / JS1)</name>
    <dbReference type="NCBI Taxonomy" id="1183438"/>
    <lineage>
        <taxon>Bacteria</taxon>
        <taxon>Bacillati</taxon>
        <taxon>Cyanobacteriota</taxon>
        <taxon>Cyanophyceae</taxon>
        <taxon>Gloeobacterales</taxon>
        <taxon>Gloeobacteraceae</taxon>
        <taxon>Gloeobacter</taxon>
    </lineage>
</organism>
<keyword evidence="8" id="KW-0961">Cell wall biogenesis/degradation</keyword>
<dbReference type="AlphaFoldDB" id="U5QLP1"/>
<protein>
    <submittedName>
        <fullName evidence="10">N-glycosyltransferase</fullName>
    </submittedName>
</protein>
<proteinExistence type="predicted"/>
<feature type="transmembrane region" description="Helical" evidence="9">
    <location>
        <begin position="463"/>
        <end position="487"/>
    </location>
</feature>
<evidence type="ECO:0000256" key="1">
    <source>
        <dbReference type="ARBA" id="ARBA00004653"/>
    </source>
</evidence>
<feature type="transmembrane region" description="Helical" evidence="9">
    <location>
        <begin position="20"/>
        <end position="45"/>
    </location>
</feature>
<dbReference type="PANTHER" id="PTHR32044">
    <property type="entry name" value="GLUCOMANNAN 4-BETA-MANNOSYLTRANSFERASE 9"/>
    <property type="match status" value="1"/>
</dbReference>
<evidence type="ECO:0000256" key="4">
    <source>
        <dbReference type="ARBA" id="ARBA00022692"/>
    </source>
</evidence>
<dbReference type="PANTHER" id="PTHR32044:SF80">
    <property type="entry name" value="XYLOGLUCAN GLYCOSYLTRANSFERASE 2-RELATED"/>
    <property type="match status" value="1"/>
</dbReference>
<evidence type="ECO:0000256" key="6">
    <source>
        <dbReference type="ARBA" id="ARBA00023034"/>
    </source>
</evidence>
<keyword evidence="2" id="KW-0328">Glycosyltransferase</keyword>
<keyword evidence="11" id="KW-1185">Reference proteome</keyword>
<keyword evidence="5 9" id="KW-1133">Transmembrane helix</keyword>
<reference evidence="10 11" key="1">
    <citation type="journal article" date="2013" name="PLoS ONE">
        <title>Cultivation and Complete Genome Sequencing of Gloeobacter kilaueensis sp. nov., from a Lava Cave in Kilauea Caldera, Hawai'i.</title>
        <authorList>
            <person name="Saw J.H."/>
            <person name="Schatz M."/>
            <person name="Brown M.V."/>
            <person name="Kunkel D.D."/>
            <person name="Foster J.S."/>
            <person name="Shick H."/>
            <person name="Christensen S."/>
            <person name="Hou S."/>
            <person name="Wan X."/>
            <person name="Donachie S.P."/>
        </authorList>
    </citation>
    <scope>NUCLEOTIDE SEQUENCE [LARGE SCALE GENOMIC DNA]</scope>
    <source>
        <strain evidence="11">JS</strain>
    </source>
</reference>
<dbReference type="CDD" id="cd06437">
    <property type="entry name" value="CESA_CaSu_A2"/>
    <property type="match status" value="1"/>
</dbReference>
<keyword evidence="6" id="KW-0333">Golgi apparatus</keyword>
<dbReference type="Gene3D" id="3.90.550.10">
    <property type="entry name" value="Spore Coat Polysaccharide Biosynthesis Protein SpsA, Chain A"/>
    <property type="match status" value="1"/>
</dbReference>
<dbReference type="eggNOG" id="COG1215">
    <property type="taxonomic scope" value="Bacteria"/>
</dbReference>
<dbReference type="EMBL" id="CP003587">
    <property type="protein sequence ID" value="AGY59892.1"/>
    <property type="molecule type" value="Genomic_DNA"/>
</dbReference>
<dbReference type="SUPFAM" id="SSF53448">
    <property type="entry name" value="Nucleotide-diphospho-sugar transferases"/>
    <property type="match status" value="1"/>
</dbReference>
<evidence type="ECO:0000256" key="2">
    <source>
        <dbReference type="ARBA" id="ARBA00022676"/>
    </source>
</evidence>
<keyword evidence="7 9" id="KW-0472">Membrane</keyword>
<feature type="transmembrane region" description="Helical" evidence="9">
    <location>
        <begin position="329"/>
        <end position="350"/>
    </location>
</feature>
<dbReference type="OrthoDB" id="9766299at2"/>
<sequence length="522" mass="57120">MPTTGSLRPRGLLNSTLVEFQNGCAFGLLALNSLAALWLFCYGINAYWLTFRRHRGGNTAGSFAPPVDWPVVTVQLPIYNELYVCRRLLAAVCALDYPAGALQIQVLDDSTDETGSILAAAVAEYRERGYRIDYLARRDRRGFKAGALAAALPEAQGEFIAIFDADFLPPADWLKRTLVHFGDPEVGLVQTRWAHTNADYSLLTRLQALGIDGHFAIEQQARYGNHYLLNFNGTAGIWRKAAITGGGGWQADTLAEDLDLSYRSQLAGWRALYDNRIVAPAELPVTMVAYKLQQARWAKGSIQCARKLLGPVWAAPLGAAQKLQATLHLTGYAVHPLMLFIVLASVPLLLTPWVGDHPLSRLWGVLMVPATFGPPVLYLAAQRELHPSHWWRALPRIVLLAVLGTGLSLANSRAVLAGLVDRGGSFRRTPKFAVVAPGDRWQSKRYQLPLDPLSFAELGLGAYALWALVLAIAAHAWGVLPFLLLYVSGYGYVGGLGISQHLQSSRRQEHYPSGGLPSQLGN</sequence>
<dbReference type="FunFam" id="3.90.550.10:FF:000057">
    <property type="entry name" value="Glycosyltransferase-like protein, family 2"/>
    <property type="match status" value="1"/>
</dbReference>
<name>U5QLP1_GLOK1</name>
<evidence type="ECO:0000256" key="7">
    <source>
        <dbReference type="ARBA" id="ARBA00023136"/>
    </source>
</evidence>
<dbReference type="Pfam" id="PF13641">
    <property type="entry name" value="Glyco_tranf_2_3"/>
    <property type="match status" value="1"/>
</dbReference>
<evidence type="ECO:0000256" key="8">
    <source>
        <dbReference type="ARBA" id="ARBA00023316"/>
    </source>
</evidence>
<dbReference type="GO" id="GO:0071555">
    <property type="term" value="P:cell wall organization"/>
    <property type="evidence" value="ECO:0007669"/>
    <property type="project" value="UniProtKB-KW"/>
</dbReference>
<dbReference type="KEGG" id="glj:GKIL_3646"/>
<evidence type="ECO:0000313" key="10">
    <source>
        <dbReference type="EMBL" id="AGY59892.1"/>
    </source>
</evidence>
<dbReference type="RefSeq" id="WP_023175205.1">
    <property type="nucleotide sequence ID" value="NC_022600.1"/>
</dbReference>
<keyword evidence="3 10" id="KW-0808">Transferase</keyword>
<dbReference type="InterPro" id="IPR029044">
    <property type="entry name" value="Nucleotide-diphossugar_trans"/>
</dbReference>
<dbReference type="Proteomes" id="UP000017396">
    <property type="component" value="Chromosome"/>
</dbReference>
<dbReference type="GO" id="GO:0016757">
    <property type="term" value="F:glycosyltransferase activity"/>
    <property type="evidence" value="ECO:0007669"/>
    <property type="project" value="UniProtKB-KW"/>
</dbReference>
<evidence type="ECO:0000256" key="9">
    <source>
        <dbReference type="SAM" id="Phobius"/>
    </source>
</evidence>
<feature type="transmembrane region" description="Helical" evidence="9">
    <location>
        <begin position="362"/>
        <end position="381"/>
    </location>
</feature>
<accession>U5QLP1</accession>
<dbReference type="PATRIC" id="fig|1183438.3.peg.3582"/>
<evidence type="ECO:0000256" key="3">
    <source>
        <dbReference type="ARBA" id="ARBA00022679"/>
    </source>
</evidence>
<dbReference type="STRING" id="1183438.GKIL_3646"/>
<keyword evidence="4 9" id="KW-0812">Transmembrane</keyword>
<feature type="transmembrane region" description="Helical" evidence="9">
    <location>
        <begin position="393"/>
        <end position="410"/>
    </location>
</feature>
<evidence type="ECO:0000313" key="11">
    <source>
        <dbReference type="Proteomes" id="UP000017396"/>
    </source>
</evidence>
<evidence type="ECO:0000256" key="5">
    <source>
        <dbReference type="ARBA" id="ARBA00022989"/>
    </source>
</evidence>
<comment type="subcellular location">
    <subcellularLocation>
        <location evidence="1">Golgi apparatus membrane</location>
        <topology evidence="1">Multi-pass membrane protein</topology>
    </subcellularLocation>
</comment>